<feature type="domain" description="LEM" evidence="3">
    <location>
        <begin position="993"/>
        <end position="1037"/>
    </location>
</feature>
<sequence length="1257" mass="140282">MSPVSIFSDLISASQAIRKELQHGANPNIVHPLYGVSAMHLACGQGDEATQLLLLYGGDPNIVSVEDVTPLHVAASWGDWKTVQLLLKSGADISIQDQDGKTAYDLAVDGQNVECAQILHCHEVMIKKNLTTHGHVDHGKTITAFDRSENQTCYRDSSVSELELPSRLSSDTLTERVYQYLEEGRPVCFDATSPNHPLLGIKQSGITDDGNHYCAYQKHLPQTLHQRCQEPHDKGVRNISLSPQSHGGYDRSRSGDDRCACIHNSNANREYSPSSHSHHVYHMYTNKLLDKQFCSICSHGYPNTPSQFATCLSPDILHESCQNPSLPESCQINCNTGSSCCKHDCHLQNVHLRSGVKSSSLFYKDNTLCKSCVNNRECLTQVGARRHCCNGGHVGTTDTKHHDCHATAFGVKSSAYQNCKTPFVSNGTSQYKHGACSPSKNRRHQNESVHFNNHRLLAPDNNSKVFKASVKRSLIELSGYEDEQPSEVNILLERFSSAVSCDNASSEDKQITPLSDYFSAELSEPSQSPTKTKHDQLTCLIRQDQDSGITSAPGKFFPPLKGCSVQSSSFDGSTFSLLRVEDNCRAKVETRLKKAKRNSILKPQETVTPLPKLHTTPQERVAEFILSVQNYMSSSDCVNDSYPDHISPARTLSDKSRQFVEVCEENSMYHADHAELLNKMVARPCTVLNTSESSVDTFATCDEGYNNTTTQVNAETQKDPKVGKANSTQEKSKASEKSTEVTPVVQRPVTENSPLRWKPPISVLPDDDDIMTSDDSFVRKTSGRVYRMKIQHKIAHCTESTARKEEQTCKFSRNDHTISKNDHSVYRNETSPVSYQEIKQEDTFTQIFPVRKRLSSDSLFSSVSSVKEYVYKDKEKNITLIERHIPSDYGSSVGRRSLESINSKRTVDSEATLIYDWRALNEVLRTENPEAKPSSYSVFDSRCATVIDISCADKKAASLQENCSEEQSPQENVSGSTAEDDDDGENAATFVIPAHLENLTCQEISQELQKYGEIPGPVIPATRQAYLRRLTTLQSNPGLVILSKACPDYPNEMRQALNGQFDMSGLVELESNMIDVFNIPKNGPCWREGTEKSSFTYLLLDPRITENLPLRSKNLSDLEVFKTFICSIFYIGKGKRSRPYCHLYEAVSKMNKVNVKMNAKVKQIIDIWSAGLGVVSLHCFQSVIPVEAYTREACMIQAIGLHKLTNMKQGDFYGAALSWSAAQRRKMGVYFLRKALQIFLAEGERQICLPDLKSNQT</sequence>
<dbReference type="InterPro" id="IPR003887">
    <property type="entry name" value="LEM_dom"/>
</dbReference>
<feature type="region of interest" description="Disordered" evidence="2">
    <location>
        <begin position="962"/>
        <end position="984"/>
    </location>
</feature>
<dbReference type="PANTHER" id="PTHR46427">
    <property type="entry name" value="ANKYRIN REPEAT AND LEM DOMAIN-CONTAINING PROTEIN 1"/>
    <property type="match status" value="1"/>
</dbReference>
<dbReference type="GO" id="GO:0005737">
    <property type="term" value="C:cytoplasm"/>
    <property type="evidence" value="ECO:0007669"/>
    <property type="project" value="TreeGrafter"/>
</dbReference>
<dbReference type="Proteomes" id="UP000678393">
    <property type="component" value="Unassembled WGS sequence"/>
</dbReference>
<dbReference type="SUPFAM" id="SSF48403">
    <property type="entry name" value="Ankyrin repeat"/>
    <property type="match status" value="1"/>
</dbReference>
<evidence type="ECO:0000259" key="3">
    <source>
        <dbReference type="PROSITE" id="PS50954"/>
    </source>
</evidence>
<dbReference type="GO" id="GO:0000712">
    <property type="term" value="P:resolution of meiotic recombination intermediates"/>
    <property type="evidence" value="ECO:0007669"/>
    <property type="project" value="TreeGrafter"/>
</dbReference>
<dbReference type="AlphaFoldDB" id="A0A8S3YNN7"/>
<dbReference type="CDD" id="cd12934">
    <property type="entry name" value="LEM"/>
    <property type="match status" value="1"/>
</dbReference>
<dbReference type="CDD" id="cd10454">
    <property type="entry name" value="GIY-YIG_COG3680_Meta"/>
    <property type="match status" value="1"/>
</dbReference>
<dbReference type="InterPro" id="IPR011015">
    <property type="entry name" value="LEM/LEM-like_dom_sf"/>
</dbReference>
<dbReference type="GO" id="GO:0004520">
    <property type="term" value="F:DNA endonuclease activity"/>
    <property type="evidence" value="ECO:0007669"/>
    <property type="project" value="TreeGrafter"/>
</dbReference>
<dbReference type="OrthoDB" id="1601181at2759"/>
<dbReference type="Gene3D" id="1.10.720.40">
    <property type="match status" value="1"/>
</dbReference>
<organism evidence="4 5">
    <name type="scientific">Candidula unifasciata</name>
    <dbReference type="NCBI Taxonomy" id="100452"/>
    <lineage>
        <taxon>Eukaryota</taxon>
        <taxon>Metazoa</taxon>
        <taxon>Spiralia</taxon>
        <taxon>Lophotrochozoa</taxon>
        <taxon>Mollusca</taxon>
        <taxon>Gastropoda</taxon>
        <taxon>Heterobranchia</taxon>
        <taxon>Euthyneura</taxon>
        <taxon>Panpulmonata</taxon>
        <taxon>Eupulmonata</taxon>
        <taxon>Stylommatophora</taxon>
        <taxon>Helicina</taxon>
        <taxon>Helicoidea</taxon>
        <taxon>Geomitridae</taxon>
        <taxon>Candidula</taxon>
    </lineage>
</organism>
<dbReference type="Pfam" id="PF22945">
    <property type="entry name" value="LEM-3_GIY-YIG"/>
    <property type="match status" value="1"/>
</dbReference>
<dbReference type="SMART" id="SM00248">
    <property type="entry name" value="ANK"/>
    <property type="match status" value="3"/>
</dbReference>
<evidence type="ECO:0000256" key="1">
    <source>
        <dbReference type="PROSITE-ProRule" id="PRU00023"/>
    </source>
</evidence>
<feature type="repeat" description="ANK" evidence="1">
    <location>
        <begin position="66"/>
        <end position="98"/>
    </location>
</feature>
<dbReference type="GO" id="GO:0005654">
    <property type="term" value="C:nucleoplasm"/>
    <property type="evidence" value="ECO:0007669"/>
    <property type="project" value="TreeGrafter"/>
</dbReference>
<evidence type="ECO:0000313" key="5">
    <source>
        <dbReference type="Proteomes" id="UP000678393"/>
    </source>
</evidence>
<feature type="compositionally biased region" description="Polar residues" evidence="2">
    <location>
        <begin position="962"/>
        <end position="977"/>
    </location>
</feature>
<reference evidence="4" key="1">
    <citation type="submission" date="2021-04" db="EMBL/GenBank/DDBJ databases">
        <authorList>
            <consortium name="Molecular Ecology Group"/>
        </authorList>
    </citation>
    <scope>NUCLEOTIDE SEQUENCE</scope>
</reference>
<dbReference type="SUPFAM" id="SSF63451">
    <property type="entry name" value="LEM domain"/>
    <property type="match status" value="1"/>
</dbReference>
<dbReference type="Pfam" id="PF03020">
    <property type="entry name" value="LEM"/>
    <property type="match status" value="1"/>
</dbReference>
<dbReference type="PANTHER" id="PTHR46427:SF1">
    <property type="entry name" value="ANKYRIN REPEAT AND LEM DOMAIN-CONTAINING PROTEIN 1"/>
    <property type="match status" value="1"/>
</dbReference>
<dbReference type="Gene3D" id="1.25.40.20">
    <property type="entry name" value="Ankyrin repeat-containing domain"/>
    <property type="match status" value="1"/>
</dbReference>
<proteinExistence type="predicted"/>
<name>A0A8S3YNN7_9EUPU</name>
<dbReference type="GO" id="GO:0000724">
    <property type="term" value="P:double-strand break repair via homologous recombination"/>
    <property type="evidence" value="ECO:0007669"/>
    <property type="project" value="TreeGrafter"/>
</dbReference>
<comment type="caution">
    <text evidence="4">The sequence shown here is derived from an EMBL/GenBank/DDBJ whole genome shotgun (WGS) entry which is preliminary data.</text>
</comment>
<dbReference type="InterPro" id="IPR036770">
    <property type="entry name" value="Ankyrin_rpt-contain_sf"/>
</dbReference>
<feature type="region of interest" description="Disordered" evidence="2">
    <location>
        <begin position="712"/>
        <end position="760"/>
    </location>
</feature>
<evidence type="ECO:0000256" key="2">
    <source>
        <dbReference type="SAM" id="MobiDB-lite"/>
    </source>
</evidence>
<feature type="compositionally biased region" description="Basic and acidic residues" evidence="2">
    <location>
        <begin position="730"/>
        <end position="739"/>
    </location>
</feature>
<dbReference type="InterPro" id="IPR002110">
    <property type="entry name" value="Ankyrin_rpt"/>
</dbReference>
<dbReference type="Pfam" id="PF12796">
    <property type="entry name" value="Ank_2"/>
    <property type="match status" value="1"/>
</dbReference>
<dbReference type="PROSITE" id="PS50954">
    <property type="entry name" value="LEM"/>
    <property type="match status" value="1"/>
</dbReference>
<gene>
    <name evidence="4" type="ORF">CUNI_LOCUS4282</name>
</gene>
<dbReference type="InterPro" id="IPR034998">
    <property type="entry name" value="ANKLE1"/>
</dbReference>
<dbReference type="PROSITE" id="PS50297">
    <property type="entry name" value="ANK_REP_REGION"/>
    <property type="match status" value="1"/>
</dbReference>
<dbReference type="PROSITE" id="PS50088">
    <property type="entry name" value="ANK_REPEAT"/>
    <property type="match status" value="1"/>
</dbReference>
<keyword evidence="5" id="KW-1185">Reference proteome</keyword>
<evidence type="ECO:0000313" key="4">
    <source>
        <dbReference type="EMBL" id="CAG5118724.1"/>
    </source>
</evidence>
<keyword evidence="1" id="KW-0040">ANK repeat</keyword>
<accession>A0A8S3YNN7</accession>
<dbReference type="EMBL" id="CAJHNH020000597">
    <property type="protein sequence ID" value="CAG5118724.1"/>
    <property type="molecule type" value="Genomic_DNA"/>
</dbReference>
<protein>
    <recommendedName>
        <fullName evidence="3">LEM domain-containing protein</fullName>
    </recommendedName>
</protein>